<keyword evidence="6" id="KW-0597">Phosphoprotein</keyword>
<keyword evidence="13" id="KW-0539">Nucleus</keyword>
<dbReference type="InterPro" id="IPR009057">
    <property type="entry name" value="Homeodomain-like_sf"/>
</dbReference>
<feature type="compositionally biased region" description="Basic and acidic residues" evidence="18">
    <location>
        <begin position="1935"/>
        <end position="1951"/>
    </location>
</feature>
<keyword evidence="4" id="KW-0963">Cytoplasm</keyword>
<keyword evidence="9" id="KW-0805">Transcription regulation</keyword>
<feature type="compositionally biased region" description="Basic and acidic residues" evidence="18">
    <location>
        <begin position="350"/>
        <end position="364"/>
    </location>
</feature>
<evidence type="ECO:0000256" key="3">
    <source>
        <dbReference type="ARBA" id="ARBA00004496"/>
    </source>
</evidence>
<evidence type="ECO:0000256" key="11">
    <source>
        <dbReference type="ARBA" id="ARBA00023159"/>
    </source>
</evidence>
<dbReference type="InterPro" id="IPR049257">
    <property type="entry name" value="Gon4l/CASP8AP2_myb-like"/>
</dbReference>
<evidence type="ECO:0000256" key="15">
    <source>
        <dbReference type="ARBA" id="ARBA00069865"/>
    </source>
</evidence>
<dbReference type="FunFam" id="1.10.10.60:FF:000265">
    <property type="entry name" value="CASP8-associated protein 2 isoform X1"/>
    <property type="match status" value="1"/>
</dbReference>
<evidence type="ECO:0000256" key="12">
    <source>
        <dbReference type="ARBA" id="ARBA00023163"/>
    </source>
</evidence>
<evidence type="ECO:0000256" key="18">
    <source>
        <dbReference type="SAM" id="MobiDB-lite"/>
    </source>
</evidence>
<feature type="compositionally biased region" description="Basic and acidic residues" evidence="18">
    <location>
        <begin position="459"/>
        <end position="512"/>
    </location>
</feature>
<feature type="compositionally biased region" description="Low complexity" evidence="18">
    <location>
        <begin position="290"/>
        <end position="300"/>
    </location>
</feature>
<dbReference type="PANTHER" id="PTHR15489:SF2">
    <property type="entry name" value="CASP8-ASSOCIATED PROTEIN 2"/>
    <property type="match status" value="1"/>
</dbReference>
<feature type="compositionally biased region" description="Polar residues" evidence="18">
    <location>
        <begin position="1066"/>
        <end position="1092"/>
    </location>
</feature>
<evidence type="ECO:0000256" key="4">
    <source>
        <dbReference type="ARBA" id="ARBA00022490"/>
    </source>
</evidence>
<evidence type="ECO:0000256" key="17">
    <source>
        <dbReference type="SAM" id="Coils"/>
    </source>
</evidence>
<feature type="compositionally biased region" description="Basic and acidic residues" evidence="18">
    <location>
        <begin position="399"/>
        <end position="421"/>
    </location>
</feature>
<keyword evidence="10" id="KW-0496">Mitochondrion</keyword>
<feature type="compositionally biased region" description="Basic and acidic residues" evidence="18">
    <location>
        <begin position="379"/>
        <end position="389"/>
    </location>
</feature>
<organism evidence="19 20">
    <name type="scientific">Coregonus suidteri</name>
    <dbReference type="NCBI Taxonomy" id="861788"/>
    <lineage>
        <taxon>Eukaryota</taxon>
        <taxon>Metazoa</taxon>
        <taxon>Chordata</taxon>
        <taxon>Craniata</taxon>
        <taxon>Vertebrata</taxon>
        <taxon>Euteleostomi</taxon>
        <taxon>Actinopterygii</taxon>
        <taxon>Neopterygii</taxon>
        <taxon>Teleostei</taxon>
        <taxon>Protacanthopterygii</taxon>
        <taxon>Salmoniformes</taxon>
        <taxon>Salmonidae</taxon>
        <taxon>Coregoninae</taxon>
        <taxon>Coregonus</taxon>
    </lineage>
</organism>
<evidence type="ECO:0000313" key="20">
    <source>
        <dbReference type="Proteomes" id="UP001356427"/>
    </source>
</evidence>
<feature type="compositionally biased region" description="Low complexity" evidence="18">
    <location>
        <begin position="1978"/>
        <end position="1991"/>
    </location>
</feature>
<dbReference type="InterPro" id="IPR039674">
    <property type="entry name" value="FLASH"/>
</dbReference>
<name>A0AAN8L429_9TELE</name>
<dbReference type="CDD" id="cd12202">
    <property type="entry name" value="CASP8AP2"/>
    <property type="match status" value="1"/>
</dbReference>
<accession>A0AAN8L429</accession>
<comment type="caution">
    <text evidence="19">The sequence shown here is derived from an EMBL/GenBank/DDBJ whole genome shotgun (WGS) entry which is preliminary data.</text>
</comment>
<dbReference type="GO" id="GO:0036337">
    <property type="term" value="P:Fas signaling pathway"/>
    <property type="evidence" value="ECO:0007669"/>
    <property type="project" value="TreeGrafter"/>
</dbReference>
<feature type="compositionally biased region" description="Basic and acidic residues" evidence="18">
    <location>
        <begin position="678"/>
        <end position="693"/>
    </location>
</feature>
<feature type="region of interest" description="Disordered" evidence="18">
    <location>
        <begin position="165"/>
        <end position="703"/>
    </location>
</feature>
<comment type="subcellular location">
    <subcellularLocation>
        <location evidence="3">Cytoplasm</location>
    </subcellularLocation>
    <subcellularLocation>
        <location evidence="1">Mitochondrion</location>
    </subcellularLocation>
    <subcellularLocation>
        <location evidence="2">Nucleus</location>
        <location evidence="2">PML body</location>
    </subcellularLocation>
</comment>
<evidence type="ECO:0000256" key="1">
    <source>
        <dbReference type="ARBA" id="ARBA00004173"/>
    </source>
</evidence>
<feature type="compositionally biased region" description="Basic and acidic residues" evidence="18">
    <location>
        <begin position="1867"/>
        <end position="1882"/>
    </location>
</feature>
<dbReference type="Pfam" id="PF21227">
    <property type="entry name" value="Myb_DNA-binding_7"/>
    <property type="match status" value="1"/>
</dbReference>
<evidence type="ECO:0000256" key="14">
    <source>
        <dbReference type="ARBA" id="ARBA00023306"/>
    </source>
</evidence>
<feature type="region of interest" description="Disordered" evidence="18">
    <location>
        <begin position="1846"/>
        <end position="1992"/>
    </location>
</feature>
<feature type="region of interest" description="Disordered" evidence="18">
    <location>
        <begin position="1797"/>
        <end position="1817"/>
    </location>
</feature>
<feature type="compositionally biased region" description="Acidic residues" evidence="18">
    <location>
        <begin position="1048"/>
        <end position="1063"/>
    </location>
</feature>
<keyword evidence="17" id="KW-0175">Coiled coil</keyword>
<feature type="coiled-coil region" evidence="17">
    <location>
        <begin position="77"/>
        <end position="143"/>
    </location>
</feature>
<evidence type="ECO:0000256" key="2">
    <source>
        <dbReference type="ARBA" id="ARBA00004322"/>
    </source>
</evidence>
<feature type="region of interest" description="Disordered" evidence="18">
    <location>
        <begin position="973"/>
        <end position="994"/>
    </location>
</feature>
<evidence type="ECO:0000256" key="8">
    <source>
        <dbReference type="ARBA" id="ARBA00022990"/>
    </source>
</evidence>
<gene>
    <name evidence="19" type="ORF">J4Q44_G00318780</name>
</gene>
<keyword evidence="11" id="KW-0010">Activator</keyword>
<feature type="compositionally biased region" description="Basic and acidic residues" evidence="18">
    <location>
        <begin position="323"/>
        <end position="343"/>
    </location>
</feature>
<dbReference type="GO" id="GO:0008625">
    <property type="term" value="P:extrinsic apoptotic signaling pathway via death domain receptors"/>
    <property type="evidence" value="ECO:0007669"/>
    <property type="project" value="TreeGrafter"/>
</dbReference>
<evidence type="ECO:0000256" key="6">
    <source>
        <dbReference type="ARBA" id="ARBA00022553"/>
    </source>
</evidence>
<evidence type="ECO:0000313" key="19">
    <source>
        <dbReference type="EMBL" id="KAK6297295.1"/>
    </source>
</evidence>
<keyword evidence="5" id="KW-0678">Repressor</keyword>
<feature type="region of interest" description="Disordered" evidence="18">
    <location>
        <begin position="1265"/>
        <end position="1385"/>
    </location>
</feature>
<dbReference type="GO" id="GO:0003714">
    <property type="term" value="F:transcription corepressor activity"/>
    <property type="evidence" value="ECO:0007669"/>
    <property type="project" value="TreeGrafter"/>
</dbReference>
<keyword evidence="14" id="KW-0131">Cell cycle</keyword>
<dbReference type="GO" id="GO:0005739">
    <property type="term" value="C:mitochondrion"/>
    <property type="evidence" value="ECO:0007669"/>
    <property type="project" value="UniProtKB-SubCell"/>
</dbReference>
<feature type="compositionally biased region" description="Basic and acidic residues" evidence="18">
    <location>
        <begin position="301"/>
        <end position="317"/>
    </location>
</feature>
<feature type="compositionally biased region" description="Low complexity" evidence="18">
    <location>
        <begin position="623"/>
        <end position="634"/>
    </location>
</feature>
<feature type="region of interest" description="Disordered" evidence="18">
    <location>
        <begin position="1008"/>
        <end position="1108"/>
    </location>
</feature>
<feature type="compositionally biased region" description="Basic and acidic residues" evidence="18">
    <location>
        <begin position="635"/>
        <end position="653"/>
    </location>
</feature>
<dbReference type="EMBL" id="JAGTTL010000031">
    <property type="protein sequence ID" value="KAK6297295.1"/>
    <property type="molecule type" value="Genomic_DNA"/>
</dbReference>
<reference evidence="19 20" key="1">
    <citation type="submission" date="2021-04" db="EMBL/GenBank/DDBJ databases">
        <authorList>
            <person name="De Guttry C."/>
            <person name="Zahm M."/>
            <person name="Klopp C."/>
            <person name="Cabau C."/>
            <person name="Louis A."/>
            <person name="Berthelot C."/>
            <person name="Parey E."/>
            <person name="Roest Crollius H."/>
            <person name="Montfort J."/>
            <person name="Robinson-Rechavi M."/>
            <person name="Bucao C."/>
            <person name="Bouchez O."/>
            <person name="Gislard M."/>
            <person name="Lluch J."/>
            <person name="Milhes M."/>
            <person name="Lampietro C."/>
            <person name="Lopez Roques C."/>
            <person name="Donnadieu C."/>
            <person name="Braasch I."/>
            <person name="Desvignes T."/>
            <person name="Postlethwait J."/>
            <person name="Bobe J."/>
            <person name="Wedekind C."/>
            <person name="Guiguen Y."/>
        </authorList>
    </citation>
    <scope>NUCLEOTIDE SEQUENCE [LARGE SCALE GENOMIC DNA]</scope>
    <source>
        <strain evidence="19">Cs_M1</strain>
        <tissue evidence="19">Blood</tissue>
    </source>
</reference>
<feature type="region of interest" description="Disordered" evidence="18">
    <location>
        <begin position="908"/>
        <end position="953"/>
    </location>
</feature>
<feature type="compositionally biased region" description="Pro residues" evidence="18">
    <location>
        <begin position="207"/>
        <end position="217"/>
    </location>
</feature>
<dbReference type="PANTHER" id="PTHR15489">
    <property type="entry name" value="CASPASE 8 ASSOCIATED PROTEIN 2"/>
    <property type="match status" value="1"/>
</dbReference>
<dbReference type="Proteomes" id="UP001356427">
    <property type="component" value="Unassembled WGS sequence"/>
</dbReference>
<evidence type="ECO:0000256" key="5">
    <source>
        <dbReference type="ARBA" id="ARBA00022491"/>
    </source>
</evidence>
<feature type="compositionally biased region" description="Polar residues" evidence="18">
    <location>
        <begin position="908"/>
        <end position="937"/>
    </location>
</feature>
<keyword evidence="12" id="KW-0804">Transcription</keyword>
<evidence type="ECO:0000256" key="10">
    <source>
        <dbReference type="ARBA" id="ARBA00023128"/>
    </source>
</evidence>
<proteinExistence type="predicted"/>
<sequence>MEGDLMDEVYGDLSQDHRNTTAAFEEDSMDIYSGLESPKMNSNAERNYTLLSPQNLKSMDLYEEILTEEQQDKESSYNELRTRFNAAQSQVDELMRRLQQMEKQNTTLNTENSRLKKNICALIKTAKREVVRKDEEINRLSQSFRPGRGPVVHYQSQMNCLRNQIPTRQNPMGPSLPSEPQVPTRLNPTGPSLPSEPQVPTRLNPTGPSPPSQPPGPRQDCVRQLLRKDRDVVHPPLPPTPSDATVFRPPLPDATVFRPPLPDATVLRPPLPVTSKTARGDSEAPVKYTDSSVSSSSQDSVNRHPTRELDPSDEPKQTKHREGRGEDPRLSESKEQRKYDSKSSRSRYPHLSDVEVHKRSERAKNPTSDILHCTASSDRTSKGLSKDCADYQSKGTSRHYKELRRDKDDDGHSRSIKDISFNRKHAYSNQASVTERSSESFNRKGGTSPQRDHRRKEERRREDEIRKEKNRYGEKSGERKSTCTERRKEREQKRTKERDRCSTDVSKDKTMDNSKVGGQKTDEKSELLPSEAKVAEKSSVEKNGPNRKLSFMETLNLTLSPVKKPRQPAETKEQEGAPPEEVPEDQSVEDGGQPDLGELIVLDEINSSVGETDEVFEDPVVQPSSEIPTPSEPESINRRHTDEEPCQDADKGLAEATGAKKQPKCQLEVEDTTVQHVSEGRPELLEATVDQRTEPTTAEPLRKDCVSAPDCDVVSRTPLKSRPEECASANKMGESEDLTAAAVAVTGNCGNNSNTDTGLSSNRFTPEHSTESVVLITDNFVCKSNSETLSALVCKSQAVETVTQVPPAAVFVGNPAVEGGPGKEQSESLQLPLPASVISNSSLDVTEEVQDISKDAVSSTISIEVIPEICITSEVVTDVTEIPLECEKTVVEQSSPLSSIGVSKVSSTTGEVAPSAQHNSGLAQTPKKSLNSEPSYTENEDANVEPSSSIPLAHDEDSMMLTLSSLRRIPDAISPLTSPVRPMRKSQQPPCHSKPAYVKSLRKEFTHAAGDPNSKKLDVNMGNKNPGCSIASAAQQDVDRTSVRSSSPEDELEEGEILSEGEETPVTPSSPAKTVSPTSTVKSQPRLKSSTRLSKRPPEERGVVSQGNSKLLSKTLISPVGSPMSKARYKTVQPPLPKEALCTVEEVMAMFAKIRYACRKKYMKLCSTFAKERFCGVMDMSLDSFTDFVDSVSFTKLCSQEDYLKVKLKNNIVSVLSRLSNNGIVNRIFDQKPLNMKSKLWEFVNVQLDYLFKEIQTVLRNVCKSSNGNQSAGEEKRDTSLSNEPVKSPKQPVKSPKQPVMAPKQPVKAPKQPVKAPKQPVKAPKQPVKAPKQPVKAPKQPVMSPKQPVKAPKQPVMSSVSTASELKRPQGAVQQTNCVSRTSVTKRPQEELTDCVEPNIKRTRAQTLAPCKTGLGRGKNIKMSFEEDDKESEPQTSDHPLMKPPMQTPLQHGLEILPSNSSSSVEKTAAYVRWLSQNGSLHDKSDFEILTEQQASNLTFNLVTDSQMGEIFKCLLQGSDLLETSVSAGDNHGWPLGTPRKEGERFLGVTTPSKVGTPSKVIATWSSISPCKFSSPDSKVKIPLNPALLDESCMLEVPSGLPESSITPQSSVFSQRSYSILAEDLALSLTIPSPLKSDNHLSFLHPASQEHMSAPDSVISAHFSEDALMDGEDATEQDIHLALDTDNSSGASSGGGRTREASVNPLFHFKPHLPMQAVVMEKSNDHFIVRIRHANTSPGIDSNNSGVNFSNLDNNSTSLGVNSTSLGVNSTSLVVNSLSPGINSTNPVVNPTSLGIKSTSQGVNTSSPGSVNSSYPGNNYTNTGINSTYPCVNSTSPEVNCTNPGIYPTSVDINPRAVSSPQTPPGEEQHGKDKDWPPEKTPSKAPFSEAGPPFYLSTSTETASAVSSPCLTIIEDTPERDHSKGKTGKKRTKHHVEMKAKRAKMEVIPEKTKHKNKSSKSPKGKGTRSSKRERSKVTTPPQSTPSPNSLSANNIIIKKGEVVVTWTRDEDRDILLALKMKGASPDTFSALSEKMNKTPAQITERFSQLMKLFQKKKMAS</sequence>
<dbReference type="GO" id="GO:0016605">
    <property type="term" value="C:PML body"/>
    <property type="evidence" value="ECO:0007669"/>
    <property type="project" value="UniProtKB-SubCell"/>
</dbReference>
<evidence type="ECO:0000256" key="13">
    <source>
        <dbReference type="ARBA" id="ARBA00023242"/>
    </source>
</evidence>
<feature type="compositionally biased region" description="Low complexity" evidence="18">
    <location>
        <begin position="1897"/>
        <end position="1908"/>
    </location>
</feature>
<evidence type="ECO:0000256" key="16">
    <source>
        <dbReference type="ARBA" id="ARBA00078515"/>
    </source>
</evidence>
<dbReference type="Gene3D" id="1.10.10.60">
    <property type="entry name" value="Homeodomain-like"/>
    <property type="match status" value="1"/>
</dbReference>
<evidence type="ECO:0000256" key="7">
    <source>
        <dbReference type="ARBA" id="ARBA00022703"/>
    </source>
</evidence>
<keyword evidence="7" id="KW-0053">Apoptosis</keyword>
<dbReference type="InterPro" id="IPR011049">
    <property type="entry name" value="Serralysin-like_metalloprot_C"/>
</dbReference>
<feature type="compositionally biased region" description="Basic residues" evidence="18">
    <location>
        <begin position="1952"/>
        <end position="1969"/>
    </location>
</feature>
<feature type="compositionally biased region" description="Low complexity" evidence="18">
    <location>
        <begin position="1285"/>
        <end position="1356"/>
    </location>
</feature>
<keyword evidence="20" id="KW-1185">Reference proteome</keyword>
<dbReference type="SUPFAM" id="SSF101967">
    <property type="entry name" value="Adhesin YadA, collagen-binding domain"/>
    <property type="match status" value="1"/>
</dbReference>
<protein>
    <recommendedName>
        <fullName evidence="15">CASP8-associated protein 2</fullName>
    </recommendedName>
    <alternativeName>
        <fullName evidence="16">FLICE-associated huge protein</fullName>
    </alternativeName>
</protein>
<feature type="compositionally biased region" description="Basic residues" evidence="18">
    <location>
        <begin position="1925"/>
        <end position="1934"/>
    </location>
</feature>
<feature type="compositionally biased region" description="Polar residues" evidence="18">
    <location>
        <begin position="1372"/>
        <end position="1385"/>
    </location>
</feature>
<dbReference type="SUPFAM" id="SSF46689">
    <property type="entry name" value="Homeodomain-like"/>
    <property type="match status" value="1"/>
</dbReference>
<keyword evidence="8" id="KW-0007">Acetylation</keyword>
<evidence type="ECO:0000256" key="9">
    <source>
        <dbReference type="ARBA" id="ARBA00023015"/>
    </source>
</evidence>